<reference evidence="3" key="1">
    <citation type="submission" date="2016-08" db="EMBL/GenBank/DDBJ databases">
        <authorList>
            <person name="Tokovenko B."/>
            <person name="Kalinowski J."/>
        </authorList>
    </citation>
    <scope>NUCLEOTIDE SEQUENCE [LARGE SCALE GENOMIC DNA]</scope>
    <source>
        <strain evidence="3">UTMC102</strain>
    </source>
</reference>
<dbReference type="SUPFAM" id="SSF56436">
    <property type="entry name" value="C-type lectin-like"/>
    <property type="match status" value="1"/>
</dbReference>
<protein>
    <submittedName>
        <fullName evidence="2">Sulphatase-modifying factor protein</fullName>
    </submittedName>
</protein>
<dbReference type="Pfam" id="PF03781">
    <property type="entry name" value="FGE-sulfatase"/>
    <property type="match status" value="1"/>
</dbReference>
<dbReference type="STRING" id="501010.NOSIN_05615"/>
<dbReference type="InterPro" id="IPR005532">
    <property type="entry name" value="SUMF_dom"/>
</dbReference>
<dbReference type="Proteomes" id="UP000189004">
    <property type="component" value="Unassembled WGS sequence"/>
</dbReference>
<dbReference type="InterPro" id="IPR051043">
    <property type="entry name" value="Sulfatase_Mod_Factor_Kinase"/>
</dbReference>
<feature type="domain" description="Sulfatase-modifying factor enzyme-like" evidence="1">
    <location>
        <begin position="3"/>
        <end position="284"/>
    </location>
</feature>
<sequence length="287" mass="32693">MGEMVCVPGGTFPMGSPPWVLAWLERESQPFPGEWFGDETPQRTRTVRPYRIDRYPVTVDEFAEFVRDTGYRTGAERAGRGMVYGSGYWEERAGACWHSPAGEGRAEGYGDHPVVHVSFEDAQSYATWAGKRLPTEAEWEFAARGPVFRLWPWGDDWRRENANTAEYHAGRLHSPGEWRRWWESVRSRSGPLPQTTAVGAFGPEGDSYFGCSDMAGNVYEWNSTVAHLYDEEVECDATLRMVVGRYRVIRGGSWMNFRYQVRCSERMYGDPDGWSNFATGFRCAVDA</sequence>
<dbReference type="AlphaFoldDB" id="A0A1V3C8I3"/>
<evidence type="ECO:0000313" key="3">
    <source>
        <dbReference type="Proteomes" id="UP000189004"/>
    </source>
</evidence>
<dbReference type="InterPro" id="IPR016187">
    <property type="entry name" value="CTDL_fold"/>
</dbReference>
<comment type="caution">
    <text evidence="2">The sequence shown here is derived from an EMBL/GenBank/DDBJ whole genome shotgun (WGS) entry which is preliminary data.</text>
</comment>
<proteinExistence type="predicted"/>
<dbReference type="GO" id="GO:0120147">
    <property type="term" value="F:formylglycine-generating oxidase activity"/>
    <property type="evidence" value="ECO:0007669"/>
    <property type="project" value="TreeGrafter"/>
</dbReference>
<dbReference type="InterPro" id="IPR042095">
    <property type="entry name" value="SUMF_sf"/>
</dbReference>
<gene>
    <name evidence="2" type="ORF">NOSIN_05615</name>
</gene>
<dbReference type="EMBL" id="MCOK01000001">
    <property type="protein sequence ID" value="OOC57013.1"/>
    <property type="molecule type" value="Genomic_DNA"/>
</dbReference>
<evidence type="ECO:0000259" key="1">
    <source>
        <dbReference type="Pfam" id="PF03781"/>
    </source>
</evidence>
<evidence type="ECO:0000313" key="2">
    <source>
        <dbReference type="EMBL" id="OOC57013.1"/>
    </source>
</evidence>
<name>A0A1V3C8I3_9ACTN</name>
<dbReference type="Gene3D" id="3.90.1580.10">
    <property type="entry name" value="paralog of FGE (formylglycine-generating enzyme)"/>
    <property type="match status" value="1"/>
</dbReference>
<dbReference type="PANTHER" id="PTHR23150">
    <property type="entry name" value="SULFATASE MODIFYING FACTOR 1, 2"/>
    <property type="match status" value="1"/>
</dbReference>
<organism evidence="2 3">
    <name type="scientific">Nocardiopsis sinuspersici</name>
    <dbReference type="NCBI Taxonomy" id="501010"/>
    <lineage>
        <taxon>Bacteria</taxon>
        <taxon>Bacillati</taxon>
        <taxon>Actinomycetota</taxon>
        <taxon>Actinomycetes</taxon>
        <taxon>Streptosporangiales</taxon>
        <taxon>Nocardiopsidaceae</taxon>
        <taxon>Nocardiopsis</taxon>
    </lineage>
</organism>
<dbReference type="PANTHER" id="PTHR23150:SF19">
    <property type="entry name" value="FORMYLGLYCINE-GENERATING ENZYME"/>
    <property type="match status" value="1"/>
</dbReference>
<keyword evidence="3" id="KW-1185">Reference proteome</keyword>
<accession>A0A1V3C8I3</accession>
<dbReference type="OrthoDB" id="9768004at2"/>